<keyword evidence="3 5" id="KW-0863">Zinc-finger</keyword>
<feature type="region of interest" description="Disordered" evidence="6">
    <location>
        <begin position="408"/>
        <end position="438"/>
    </location>
</feature>
<feature type="region of interest" description="Disordered" evidence="6">
    <location>
        <begin position="137"/>
        <end position="254"/>
    </location>
</feature>
<evidence type="ECO:0000313" key="9">
    <source>
        <dbReference type="Proteomes" id="UP000310189"/>
    </source>
</evidence>
<accession>A0A4V4LSI4</accession>
<dbReference type="GO" id="GO:0048205">
    <property type="term" value="P:COPI coating of Golgi vesicle"/>
    <property type="evidence" value="ECO:0007669"/>
    <property type="project" value="TreeGrafter"/>
</dbReference>
<feature type="compositionally biased region" description="Low complexity" evidence="6">
    <location>
        <begin position="164"/>
        <end position="183"/>
    </location>
</feature>
<evidence type="ECO:0000256" key="5">
    <source>
        <dbReference type="PROSITE-ProRule" id="PRU00288"/>
    </source>
</evidence>
<organism evidence="8 9">
    <name type="scientific">Wallemia hederae</name>
    <dbReference type="NCBI Taxonomy" id="1540922"/>
    <lineage>
        <taxon>Eukaryota</taxon>
        <taxon>Fungi</taxon>
        <taxon>Dikarya</taxon>
        <taxon>Basidiomycota</taxon>
        <taxon>Wallemiomycotina</taxon>
        <taxon>Wallemiomycetes</taxon>
        <taxon>Wallemiales</taxon>
        <taxon>Wallemiaceae</taxon>
        <taxon>Wallemia</taxon>
    </lineage>
</organism>
<dbReference type="Pfam" id="PF01412">
    <property type="entry name" value="ArfGap"/>
    <property type="match status" value="1"/>
</dbReference>
<feature type="compositionally biased region" description="Low complexity" evidence="6">
    <location>
        <begin position="219"/>
        <end position="230"/>
    </location>
</feature>
<dbReference type="AlphaFoldDB" id="A0A4V4LSI4"/>
<dbReference type="InterPro" id="IPR038508">
    <property type="entry name" value="ArfGAP_dom_sf"/>
</dbReference>
<dbReference type="GO" id="GO:0008270">
    <property type="term" value="F:zinc ion binding"/>
    <property type="evidence" value="ECO:0007669"/>
    <property type="project" value="UniProtKB-KW"/>
</dbReference>
<keyword evidence="1" id="KW-0343">GTPase activation</keyword>
<dbReference type="PANTHER" id="PTHR45686">
    <property type="entry name" value="ADP-RIBOSYLATION FACTOR GTPASE ACTIVATING PROTEIN 3, ISOFORM H-RELATED"/>
    <property type="match status" value="1"/>
</dbReference>
<dbReference type="InterPro" id="IPR001164">
    <property type="entry name" value="ArfGAP_dom"/>
</dbReference>
<dbReference type="GO" id="GO:0005096">
    <property type="term" value="F:GTPase activator activity"/>
    <property type="evidence" value="ECO:0007669"/>
    <property type="project" value="UniProtKB-KW"/>
</dbReference>
<protein>
    <recommendedName>
        <fullName evidence="7">Arf-GAP domain-containing protein</fullName>
    </recommendedName>
</protein>
<evidence type="ECO:0000256" key="2">
    <source>
        <dbReference type="ARBA" id="ARBA00022723"/>
    </source>
</evidence>
<dbReference type="PRINTS" id="PR00405">
    <property type="entry name" value="REVINTRACTNG"/>
</dbReference>
<dbReference type="CDD" id="cd08831">
    <property type="entry name" value="ArfGap_ArfGap2_3_like"/>
    <property type="match status" value="1"/>
</dbReference>
<keyword evidence="4" id="KW-0862">Zinc</keyword>
<dbReference type="GO" id="GO:0000139">
    <property type="term" value="C:Golgi membrane"/>
    <property type="evidence" value="ECO:0007669"/>
    <property type="project" value="GOC"/>
</dbReference>
<keyword evidence="2" id="KW-0479">Metal-binding</keyword>
<reference evidence="8 9" key="1">
    <citation type="submission" date="2019-03" db="EMBL/GenBank/DDBJ databases">
        <title>Sequencing 23 genomes of Wallemia ichthyophaga.</title>
        <authorList>
            <person name="Gostincar C."/>
        </authorList>
    </citation>
    <scope>NUCLEOTIDE SEQUENCE [LARGE SCALE GENOMIC DNA]</scope>
    <source>
        <strain evidence="8 9">EXF-5753</strain>
    </source>
</reference>
<evidence type="ECO:0000256" key="4">
    <source>
        <dbReference type="ARBA" id="ARBA00022833"/>
    </source>
</evidence>
<sequence length="479" mass="51397">MSNDSYSKEELVAIFKQFKADKANKVCFDCPAKNPTWASATYGIYICLDCSSIHRNMGVHLSFVRSTNLDSWNTNQLRTMRCGGNQAARDFFNKHAASHLLSSSDVKAKYNSDIARLYREELAKRVDKDHAELPGKVFVPGTQIATKPESKPEDDDFFTNWDKPSSPAPVAEPAAAPAAPPAVGRTVSQASTASIPPDSTPASPQPQLSPPTATPRTISSASLRQSSSSSRPAKTASKLGASKFGAKKAATPFNYDEAEKKAQLEAEKLKALEAEAHKRAAEEQAKQAAEAEAQAAAAAVAAQNAEKARREAKTASASVEKLEPRVARLGFGQTASAAAKSAAAASTPAYKATSDDAPTVARDKFGAQKAISSDMYFDRGNYDAEERDAAQSRLREFNGQSAISSDAYFGRERSSFDDDDQSNEGMLGNGDTIQQLENTARDWAQSIAANPDVQQLGEGIRAGALKLSDYLAQWSTDQH</sequence>
<dbReference type="InterPro" id="IPR037278">
    <property type="entry name" value="ARFGAP/RecO"/>
</dbReference>
<evidence type="ECO:0000313" key="8">
    <source>
        <dbReference type="EMBL" id="TIA86653.1"/>
    </source>
</evidence>
<dbReference type="SMART" id="SM00105">
    <property type="entry name" value="ArfGap"/>
    <property type="match status" value="1"/>
</dbReference>
<dbReference type="Proteomes" id="UP000310189">
    <property type="component" value="Unassembled WGS sequence"/>
</dbReference>
<name>A0A4V4LSI4_9BASI</name>
<dbReference type="OrthoDB" id="983479at2759"/>
<feature type="compositionally biased region" description="Low complexity" evidence="6">
    <location>
        <begin position="296"/>
        <end position="305"/>
    </location>
</feature>
<proteinExistence type="predicted"/>
<dbReference type="Gene3D" id="1.10.220.150">
    <property type="entry name" value="Arf GTPase activating protein"/>
    <property type="match status" value="1"/>
</dbReference>
<dbReference type="EMBL" id="SPNW01000077">
    <property type="protein sequence ID" value="TIA86653.1"/>
    <property type="molecule type" value="Genomic_DNA"/>
</dbReference>
<evidence type="ECO:0000259" key="7">
    <source>
        <dbReference type="PROSITE" id="PS50115"/>
    </source>
</evidence>
<comment type="caution">
    <text evidence="8">The sequence shown here is derived from an EMBL/GenBank/DDBJ whole genome shotgun (WGS) entry which is preliminary data.</text>
</comment>
<feature type="region of interest" description="Disordered" evidence="6">
    <location>
        <begin position="296"/>
        <end position="319"/>
    </location>
</feature>
<gene>
    <name evidence="8" type="ORF">E3P99_03616</name>
</gene>
<keyword evidence="9" id="KW-1185">Reference proteome</keyword>
<feature type="domain" description="Arf-GAP" evidence="7">
    <location>
        <begin position="9"/>
        <end position="133"/>
    </location>
</feature>
<dbReference type="PANTHER" id="PTHR45686:SF4">
    <property type="entry name" value="ADP-RIBOSYLATION FACTOR GTPASE ACTIVATING PROTEIN 3, ISOFORM H"/>
    <property type="match status" value="1"/>
</dbReference>
<evidence type="ECO:0000256" key="6">
    <source>
        <dbReference type="SAM" id="MobiDB-lite"/>
    </source>
</evidence>
<evidence type="ECO:0000256" key="1">
    <source>
        <dbReference type="ARBA" id="ARBA00022468"/>
    </source>
</evidence>
<feature type="compositionally biased region" description="Pro residues" evidence="6">
    <location>
        <begin position="203"/>
        <end position="213"/>
    </location>
</feature>
<dbReference type="SUPFAM" id="SSF57863">
    <property type="entry name" value="ArfGap/RecO-like zinc finger"/>
    <property type="match status" value="1"/>
</dbReference>
<evidence type="ECO:0000256" key="3">
    <source>
        <dbReference type="ARBA" id="ARBA00022771"/>
    </source>
</evidence>
<dbReference type="PROSITE" id="PS50115">
    <property type="entry name" value="ARFGAP"/>
    <property type="match status" value="1"/>
</dbReference>